<feature type="region of interest" description="Disordered" evidence="1">
    <location>
        <begin position="116"/>
        <end position="137"/>
    </location>
</feature>
<feature type="compositionally biased region" description="Low complexity" evidence="1">
    <location>
        <begin position="127"/>
        <end position="137"/>
    </location>
</feature>
<dbReference type="EMBL" id="JASCZI010151899">
    <property type="protein sequence ID" value="MED6174818.1"/>
    <property type="molecule type" value="Genomic_DNA"/>
</dbReference>
<dbReference type="Proteomes" id="UP001341840">
    <property type="component" value="Unassembled WGS sequence"/>
</dbReference>
<organism evidence="2 3">
    <name type="scientific">Stylosanthes scabra</name>
    <dbReference type="NCBI Taxonomy" id="79078"/>
    <lineage>
        <taxon>Eukaryota</taxon>
        <taxon>Viridiplantae</taxon>
        <taxon>Streptophyta</taxon>
        <taxon>Embryophyta</taxon>
        <taxon>Tracheophyta</taxon>
        <taxon>Spermatophyta</taxon>
        <taxon>Magnoliopsida</taxon>
        <taxon>eudicotyledons</taxon>
        <taxon>Gunneridae</taxon>
        <taxon>Pentapetalae</taxon>
        <taxon>rosids</taxon>
        <taxon>fabids</taxon>
        <taxon>Fabales</taxon>
        <taxon>Fabaceae</taxon>
        <taxon>Papilionoideae</taxon>
        <taxon>50 kb inversion clade</taxon>
        <taxon>dalbergioids sensu lato</taxon>
        <taxon>Dalbergieae</taxon>
        <taxon>Pterocarpus clade</taxon>
        <taxon>Stylosanthes</taxon>
    </lineage>
</organism>
<feature type="region of interest" description="Disordered" evidence="1">
    <location>
        <begin position="1"/>
        <end position="95"/>
    </location>
</feature>
<keyword evidence="3" id="KW-1185">Reference proteome</keyword>
<evidence type="ECO:0000313" key="3">
    <source>
        <dbReference type="Proteomes" id="UP001341840"/>
    </source>
</evidence>
<proteinExistence type="predicted"/>
<evidence type="ECO:0000256" key="1">
    <source>
        <dbReference type="SAM" id="MobiDB-lite"/>
    </source>
</evidence>
<evidence type="ECO:0000313" key="2">
    <source>
        <dbReference type="EMBL" id="MED6174818.1"/>
    </source>
</evidence>
<comment type="caution">
    <text evidence="2">The sequence shown here is derived from an EMBL/GenBank/DDBJ whole genome shotgun (WGS) entry which is preliminary data.</text>
</comment>
<accession>A0ABU6VRL6</accession>
<sequence length="187" mass="20962">MNLAASKLPPTYSPNIPKSNKKEPIVIDSTADSESEEKARQGSHERKIDKAFWRRHDAGNMATFDSNQSPPSTSSGSSDYEELGNRDKQPIQFDPEIERTLRRLRKQSKLQQETLEEVSHQGSIMADNENSNDNLNENQRRTLGDYTIPITNSCGSSTVRPTVAANNFELKPSLIRLVQQDQFSGSP</sequence>
<protein>
    <submittedName>
        <fullName evidence="2">Uncharacterized protein</fullName>
    </submittedName>
</protein>
<feature type="compositionally biased region" description="Low complexity" evidence="1">
    <location>
        <begin position="66"/>
        <end position="78"/>
    </location>
</feature>
<reference evidence="2 3" key="1">
    <citation type="journal article" date="2023" name="Plants (Basel)">
        <title>Bridging the Gap: Combining Genomics and Transcriptomics Approaches to Understand Stylosanthes scabra, an Orphan Legume from the Brazilian Caatinga.</title>
        <authorList>
            <person name="Ferreira-Neto J.R.C."/>
            <person name="da Silva M.D."/>
            <person name="Binneck E."/>
            <person name="de Melo N.F."/>
            <person name="da Silva R.H."/>
            <person name="de Melo A.L.T.M."/>
            <person name="Pandolfi V."/>
            <person name="Bustamante F.O."/>
            <person name="Brasileiro-Vidal A.C."/>
            <person name="Benko-Iseppon A.M."/>
        </authorList>
    </citation>
    <scope>NUCLEOTIDE SEQUENCE [LARGE SCALE GENOMIC DNA]</scope>
    <source>
        <tissue evidence="2">Leaves</tissue>
    </source>
</reference>
<name>A0ABU6VRL6_9FABA</name>
<feature type="compositionally biased region" description="Basic and acidic residues" evidence="1">
    <location>
        <begin position="36"/>
        <end position="58"/>
    </location>
</feature>
<gene>
    <name evidence="2" type="ORF">PIB30_072640</name>
</gene>